<feature type="transmembrane region" description="Helical" evidence="1">
    <location>
        <begin position="266"/>
        <end position="286"/>
    </location>
</feature>
<organism evidence="2 3">
    <name type="scientific">Pseudomonas alkylphenolica</name>
    <dbReference type="NCBI Taxonomy" id="237609"/>
    <lineage>
        <taxon>Bacteria</taxon>
        <taxon>Pseudomonadati</taxon>
        <taxon>Pseudomonadota</taxon>
        <taxon>Gammaproteobacteria</taxon>
        <taxon>Pseudomonadales</taxon>
        <taxon>Pseudomonadaceae</taxon>
        <taxon>Pseudomonas</taxon>
    </lineage>
</organism>
<evidence type="ECO:0000313" key="2">
    <source>
        <dbReference type="EMBL" id="RWU22862.1"/>
    </source>
</evidence>
<feature type="transmembrane region" description="Helical" evidence="1">
    <location>
        <begin position="306"/>
        <end position="331"/>
    </location>
</feature>
<dbReference type="Gene3D" id="3.40.50.1820">
    <property type="entry name" value="alpha/beta hydrolase"/>
    <property type="match status" value="1"/>
</dbReference>
<keyword evidence="1" id="KW-0472">Membrane</keyword>
<name>A0A443ZT33_9PSED</name>
<evidence type="ECO:0000313" key="3">
    <source>
        <dbReference type="Proteomes" id="UP000288983"/>
    </source>
</evidence>
<gene>
    <name evidence="2" type="ORF">DM813_11715</name>
</gene>
<reference evidence="2 3" key="1">
    <citation type="submission" date="2018-06" db="EMBL/GenBank/DDBJ databases">
        <title>Bacteria isolated from soil of Wuhan.</title>
        <authorList>
            <person name="Wei X."/>
            <person name="Chunhua H."/>
        </authorList>
    </citation>
    <scope>NUCLEOTIDE SEQUENCE [LARGE SCALE GENOMIC DNA]</scope>
    <source>
        <strain evidence="3">xwS2</strain>
    </source>
</reference>
<dbReference type="RefSeq" id="WP_128323530.1">
    <property type="nucleotide sequence ID" value="NZ_QJRG01000042.1"/>
</dbReference>
<comment type="caution">
    <text evidence="2">The sequence shown here is derived from an EMBL/GenBank/DDBJ whole genome shotgun (WGS) entry which is preliminary data.</text>
</comment>
<proteinExistence type="predicted"/>
<dbReference type="Proteomes" id="UP000288983">
    <property type="component" value="Unassembled WGS sequence"/>
</dbReference>
<accession>A0A443ZT33</accession>
<keyword evidence="1" id="KW-1133">Transmembrane helix</keyword>
<sequence length="446" mass="51029">MKPPFVFTLIHGTFSPKAAWIRTDSLMWRFLESRFPGCLITAPKWPGINTHKGRLKASDDIVQVLLQQHQEHPDAKHFIIAHSHGGTIALHACENERVRSSLSGVITLGTPFIHSRRRDLRVPVRVYEEIVKLGRNLWLVGLWTGAFLLLGVVSLAYDAVNAITAISAVDVFCLLLFIGLVLFSTKLRLGKSSLRALIAAPLKKARAKQRILYASMREPYCFLWDLRLFAISVDFDEARIYLRILRGLGGLAHFAHDVLSYAIRPAIYISFVLGFAVLLKRLYLFYERTPDVFGFLINSIYGIVTFQFWGLLWVLALSILLHGLMILWPLIRLHQYGYGEMSLWLNWLLDIHDRKSPGFGPKWSFWMARSRAKPGKRHSFFYNDQVVLEKIAEWIESPELFTSVVGPGSETGKRQSASIFVRVVSWILLMALAIWLWLDPSMIYHI</sequence>
<protein>
    <submittedName>
        <fullName evidence="2">Uncharacterized protein</fullName>
    </submittedName>
</protein>
<keyword evidence="1" id="KW-0812">Transmembrane</keyword>
<dbReference type="AlphaFoldDB" id="A0A443ZT33"/>
<evidence type="ECO:0000256" key="1">
    <source>
        <dbReference type="SAM" id="Phobius"/>
    </source>
</evidence>
<feature type="transmembrane region" description="Helical" evidence="1">
    <location>
        <begin position="137"/>
        <end position="157"/>
    </location>
</feature>
<dbReference type="EMBL" id="QJRG01000042">
    <property type="protein sequence ID" value="RWU22862.1"/>
    <property type="molecule type" value="Genomic_DNA"/>
</dbReference>
<feature type="transmembrane region" description="Helical" evidence="1">
    <location>
        <begin position="163"/>
        <end position="183"/>
    </location>
</feature>
<feature type="transmembrane region" description="Helical" evidence="1">
    <location>
        <begin position="419"/>
        <end position="438"/>
    </location>
</feature>
<dbReference type="InterPro" id="IPR029058">
    <property type="entry name" value="AB_hydrolase_fold"/>
</dbReference>
<dbReference type="SUPFAM" id="SSF53474">
    <property type="entry name" value="alpha/beta-Hydrolases"/>
    <property type="match status" value="1"/>
</dbReference>
<dbReference type="OrthoDB" id="7069438at2"/>